<evidence type="ECO:0000313" key="2">
    <source>
        <dbReference type="Proteomes" id="UP000315496"/>
    </source>
</evidence>
<dbReference type="Proteomes" id="UP000315496">
    <property type="component" value="Chromosome 3"/>
</dbReference>
<protein>
    <submittedName>
        <fullName evidence="1">Uncharacterized protein</fullName>
    </submittedName>
</protein>
<dbReference type="AlphaFoldDB" id="A0A4Z1T1L5"/>
<accession>A0A4Z1T1L5</accession>
<organism evidence="1 2">
    <name type="scientific">Giardia muris</name>
    <dbReference type="NCBI Taxonomy" id="5742"/>
    <lineage>
        <taxon>Eukaryota</taxon>
        <taxon>Metamonada</taxon>
        <taxon>Diplomonadida</taxon>
        <taxon>Hexamitidae</taxon>
        <taxon>Giardiinae</taxon>
        <taxon>Giardia</taxon>
    </lineage>
</organism>
<evidence type="ECO:0000313" key="1">
    <source>
        <dbReference type="EMBL" id="TNJ27813.1"/>
    </source>
</evidence>
<sequence length="690" mass="75651">MEQLLGLFSGQYFLGSSGVDNALLESIERHVREEDTLRLLRLPSLSMALAARNSDLIAYLSGSRALTDLMHIIFRPESLVQAEGVEAVSPEPEDAALAIELIRIAERYPQLVLALITAGGVLRIPFRAAAHALDLIPYDGPVPPVEARVSALTAFEKIISFCLSSSEAFPAFLEQLGAPLDVAGGPTLEDIWVTLLKRQGGGGAFLALFSDEYAESEETCEAVRQFLDRTGIVSALIDSLIAQQVTRPGETILTLINIAKTPWGHCIVKRIDSLGQFYLDLLASDNPVTNISVLNDLLIGLLNILLSAGDLAAKAYIETNASPSDPLSVDLLAQHGFQYVREWSYVCESLVPKLCYGCRIVGDHYSFCQVMMLQLLTCFLELGGRLANKTGDLIEEKEDVAGMVLTRTVLSTNARVLGYSVAPSIYRASVCYGPAGVLSTVSVEALFDIYVREGLFATLVPLMQSFPMCDKVHFLATRLFAIASFHLHAGIPVAADKAFETSNIVNAVESLSKLEEFTPYKKRLSCDVYLMNLLRIWIRIVAGVNSNDYVRQENRRNLSPGAPEDAFKYPMSIDALKSHEGESALRNVIMTPALEEASRKFLSYDAAGTHIYDMQMQPFASRILDAKLNDLESDVRERLEGYVKQEPTFATGGPIPEPPLAQQMRLLKQFLSIMSVKNEDDSPGRESSGA</sequence>
<proteinExistence type="predicted"/>
<gene>
    <name evidence="1" type="ORF">GMRT_12205</name>
</gene>
<reference evidence="1 2" key="1">
    <citation type="submission" date="2019-05" db="EMBL/GenBank/DDBJ databases">
        <title>The compact genome of Giardia muris reveals important steps in the evolution of intestinal protozoan parasites.</title>
        <authorList>
            <person name="Xu F."/>
            <person name="Jimenez-Gonzalez A."/>
            <person name="Einarsson E."/>
            <person name="Astvaldsson A."/>
            <person name="Peirasmaki D."/>
            <person name="Eckmann L."/>
            <person name="Andersson J.O."/>
            <person name="Svard S.G."/>
            <person name="Jerlstrom-Hultqvist J."/>
        </authorList>
    </citation>
    <scope>NUCLEOTIDE SEQUENCE [LARGE SCALE GENOMIC DNA]</scope>
    <source>
        <strain evidence="1 2">Roberts-Thomson</strain>
    </source>
</reference>
<dbReference type="EMBL" id="VDLU01000003">
    <property type="protein sequence ID" value="TNJ27813.1"/>
    <property type="molecule type" value="Genomic_DNA"/>
</dbReference>
<name>A0A4Z1T1L5_GIAMU</name>
<comment type="caution">
    <text evidence="1">The sequence shown here is derived from an EMBL/GenBank/DDBJ whole genome shotgun (WGS) entry which is preliminary data.</text>
</comment>
<dbReference type="VEuPathDB" id="GiardiaDB:GMRT_12205"/>
<keyword evidence="2" id="KW-1185">Reference proteome</keyword>